<dbReference type="PANTHER" id="PTHR43280:SF28">
    <property type="entry name" value="HTH-TYPE TRANSCRIPTIONAL ACTIVATOR RHAS"/>
    <property type="match status" value="1"/>
</dbReference>
<dbReference type="SUPFAM" id="SSF46689">
    <property type="entry name" value="Homeodomain-like"/>
    <property type="match status" value="2"/>
</dbReference>
<reference evidence="5" key="2">
    <citation type="submission" date="2021-04" db="EMBL/GenBank/DDBJ databases">
        <authorList>
            <person name="Gilroy R."/>
        </authorList>
    </citation>
    <scope>NUCLEOTIDE SEQUENCE</scope>
    <source>
        <strain evidence="5">CHK169-4300</strain>
    </source>
</reference>
<keyword evidence="1" id="KW-0805">Transcription regulation</keyword>
<comment type="caution">
    <text evidence="5">The sequence shown here is derived from an EMBL/GenBank/DDBJ whole genome shotgun (WGS) entry which is preliminary data.</text>
</comment>
<evidence type="ECO:0000313" key="6">
    <source>
        <dbReference type="Proteomes" id="UP000824106"/>
    </source>
</evidence>
<dbReference type="PANTHER" id="PTHR43280">
    <property type="entry name" value="ARAC-FAMILY TRANSCRIPTIONAL REGULATOR"/>
    <property type="match status" value="1"/>
</dbReference>
<reference evidence="5" key="1">
    <citation type="journal article" date="2021" name="PeerJ">
        <title>Extensive microbial diversity within the chicken gut microbiome revealed by metagenomics and culture.</title>
        <authorList>
            <person name="Gilroy R."/>
            <person name="Ravi A."/>
            <person name="Getino M."/>
            <person name="Pursley I."/>
            <person name="Horton D.L."/>
            <person name="Alikhan N.F."/>
            <person name="Baker D."/>
            <person name="Gharbi K."/>
            <person name="Hall N."/>
            <person name="Watson M."/>
            <person name="Adriaenssens E.M."/>
            <person name="Foster-Nyarko E."/>
            <person name="Jarju S."/>
            <person name="Secka A."/>
            <person name="Antonio M."/>
            <person name="Oren A."/>
            <person name="Chaudhuri R.R."/>
            <person name="La Ragione R."/>
            <person name="Hildebrand F."/>
            <person name="Pallen M.J."/>
        </authorList>
    </citation>
    <scope>NUCLEOTIDE SEQUENCE</scope>
    <source>
        <strain evidence="5">CHK169-4300</strain>
    </source>
</reference>
<dbReference type="Gene3D" id="2.60.120.10">
    <property type="entry name" value="Jelly Rolls"/>
    <property type="match status" value="1"/>
</dbReference>
<dbReference type="Pfam" id="PF12833">
    <property type="entry name" value="HTH_18"/>
    <property type="match status" value="1"/>
</dbReference>
<dbReference type="PROSITE" id="PS01124">
    <property type="entry name" value="HTH_ARAC_FAMILY_2"/>
    <property type="match status" value="1"/>
</dbReference>
<accession>A0A9D2JXQ5</accession>
<dbReference type="SMART" id="SM00342">
    <property type="entry name" value="HTH_ARAC"/>
    <property type="match status" value="1"/>
</dbReference>
<dbReference type="Gene3D" id="1.10.10.60">
    <property type="entry name" value="Homeodomain-like"/>
    <property type="match status" value="2"/>
</dbReference>
<gene>
    <name evidence="5" type="ORF">H9808_01825</name>
</gene>
<dbReference type="InterPro" id="IPR009057">
    <property type="entry name" value="Homeodomain-like_sf"/>
</dbReference>
<dbReference type="InterPro" id="IPR020449">
    <property type="entry name" value="Tscrpt_reg_AraC-type_HTH"/>
</dbReference>
<keyword evidence="3" id="KW-0804">Transcription</keyword>
<dbReference type="InterPro" id="IPR003313">
    <property type="entry name" value="AraC-bd"/>
</dbReference>
<dbReference type="InterPro" id="IPR018060">
    <property type="entry name" value="HTH_AraC"/>
</dbReference>
<evidence type="ECO:0000256" key="2">
    <source>
        <dbReference type="ARBA" id="ARBA00023125"/>
    </source>
</evidence>
<evidence type="ECO:0000256" key="3">
    <source>
        <dbReference type="ARBA" id="ARBA00023163"/>
    </source>
</evidence>
<keyword evidence="2" id="KW-0238">DNA-binding</keyword>
<organism evidence="5 6">
    <name type="scientific">Candidatus Atopostipes pullistercoris</name>
    <dbReference type="NCBI Taxonomy" id="2838467"/>
    <lineage>
        <taxon>Bacteria</taxon>
        <taxon>Bacillati</taxon>
        <taxon>Bacillota</taxon>
        <taxon>Bacilli</taxon>
        <taxon>Lactobacillales</taxon>
        <taxon>Carnobacteriaceae</taxon>
        <taxon>Atopostipes</taxon>
    </lineage>
</organism>
<feature type="domain" description="HTH araC/xylS-type" evidence="4">
    <location>
        <begin position="174"/>
        <end position="273"/>
    </location>
</feature>
<evidence type="ECO:0000256" key="1">
    <source>
        <dbReference type="ARBA" id="ARBA00023015"/>
    </source>
</evidence>
<dbReference type="InterPro" id="IPR014710">
    <property type="entry name" value="RmlC-like_jellyroll"/>
</dbReference>
<evidence type="ECO:0000313" key="5">
    <source>
        <dbReference type="EMBL" id="HIZ70492.1"/>
    </source>
</evidence>
<evidence type="ECO:0000259" key="4">
    <source>
        <dbReference type="PROSITE" id="PS01124"/>
    </source>
</evidence>
<sequence>MLNIHSKTFNPEILYVFDTLNKGPSSGNRHSHDFFELTILLKGESFYTIEDETHYLVEKTVLVFNPGIEHMEYTKEGMENVQIHIGLRHFNFVGYKRDYFPLESNIIHLENYKESFFDTCEEIIRERNEAKPGYELILKALVYKLIIYLFRDRTTKLNEDQSLILDHEKQELVNEIQLYIENHYSEDLSLEQIAQEFYTSSTTLSRLFKEFSADTPINYLINYRLEKAKNLIIDNPSLSIKEVAQNVGYEDSLYFSKLFKKKFGESPSFYGENDDKK</sequence>
<dbReference type="GO" id="GO:0003700">
    <property type="term" value="F:DNA-binding transcription factor activity"/>
    <property type="evidence" value="ECO:0007669"/>
    <property type="project" value="InterPro"/>
</dbReference>
<dbReference type="PRINTS" id="PR00032">
    <property type="entry name" value="HTHARAC"/>
</dbReference>
<dbReference type="Pfam" id="PF02311">
    <property type="entry name" value="AraC_binding"/>
    <property type="match status" value="1"/>
</dbReference>
<dbReference type="PROSITE" id="PS00041">
    <property type="entry name" value="HTH_ARAC_FAMILY_1"/>
    <property type="match status" value="1"/>
</dbReference>
<protein>
    <submittedName>
        <fullName evidence="5">AraC family transcriptional regulator</fullName>
    </submittedName>
</protein>
<name>A0A9D2JXQ5_9LACT</name>
<dbReference type="AlphaFoldDB" id="A0A9D2JXQ5"/>
<proteinExistence type="predicted"/>
<dbReference type="GO" id="GO:0043565">
    <property type="term" value="F:sequence-specific DNA binding"/>
    <property type="evidence" value="ECO:0007669"/>
    <property type="project" value="InterPro"/>
</dbReference>
<dbReference type="SUPFAM" id="SSF51215">
    <property type="entry name" value="Regulatory protein AraC"/>
    <property type="match status" value="1"/>
</dbReference>
<dbReference type="InterPro" id="IPR018062">
    <property type="entry name" value="HTH_AraC-typ_CS"/>
</dbReference>
<dbReference type="EMBL" id="DXAZ01000025">
    <property type="protein sequence ID" value="HIZ70492.1"/>
    <property type="molecule type" value="Genomic_DNA"/>
</dbReference>
<dbReference type="InterPro" id="IPR037923">
    <property type="entry name" value="HTH-like"/>
</dbReference>
<dbReference type="Proteomes" id="UP000824106">
    <property type="component" value="Unassembled WGS sequence"/>
</dbReference>